<evidence type="ECO:0000313" key="3">
    <source>
        <dbReference type="EMBL" id="KAK3795743.1"/>
    </source>
</evidence>
<reference evidence="3" key="1">
    <citation type="journal article" date="2023" name="G3 (Bethesda)">
        <title>A reference genome for the long-term kleptoplast-retaining sea slug Elysia crispata morphotype clarki.</title>
        <authorList>
            <person name="Eastman K.E."/>
            <person name="Pendleton A.L."/>
            <person name="Shaikh M.A."/>
            <person name="Suttiyut T."/>
            <person name="Ogas R."/>
            <person name="Tomko P."/>
            <person name="Gavelis G."/>
            <person name="Widhalm J.R."/>
            <person name="Wisecaver J.H."/>
        </authorList>
    </citation>
    <scope>NUCLEOTIDE SEQUENCE</scope>
    <source>
        <strain evidence="3">ECLA1</strain>
    </source>
</reference>
<dbReference type="InterPro" id="IPR006286">
    <property type="entry name" value="C56_PfpI-like"/>
</dbReference>
<proteinExistence type="inferred from homology"/>
<feature type="domain" description="DJ-1/PfpI" evidence="2">
    <location>
        <begin position="3"/>
        <end position="167"/>
    </location>
</feature>
<dbReference type="InterPro" id="IPR002818">
    <property type="entry name" value="DJ-1/PfpI"/>
</dbReference>
<dbReference type="SUPFAM" id="SSF52317">
    <property type="entry name" value="Class I glutamine amidotransferase-like"/>
    <property type="match status" value="1"/>
</dbReference>
<protein>
    <recommendedName>
        <fullName evidence="2">DJ-1/PfpI domain-containing protein</fullName>
    </recommendedName>
</protein>
<comment type="caution">
    <text evidence="3">The sequence shown here is derived from an EMBL/GenBank/DDBJ whole genome shotgun (WGS) entry which is preliminary data.</text>
</comment>
<dbReference type="Gene3D" id="3.40.50.880">
    <property type="match status" value="1"/>
</dbReference>
<dbReference type="CDD" id="cd03134">
    <property type="entry name" value="GATase1_PfpI_like"/>
    <property type="match status" value="1"/>
</dbReference>
<dbReference type="Pfam" id="PF01965">
    <property type="entry name" value="DJ-1_PfpI"/>
    <property type="match status" value="1"/>
</dbReference>
<comment type="similarity">
    <text evidence="1">Belongs to the peptidase C56 family.</text>
</comment>
<evidence type="ECO:0000259" key="2">
    <source>
        <dbReference type="Pfam" id="PF01965"/>
    </source>
</evidence>
<dbReference type="NCBIfam" id="TIGR01382">
    <property type="entry name" value="PfpI"/>
    <property type="match status" value="1"/>
</dbReference>
<dbReference type="PROSITE" id="PS51276">
    <property type="entry name" value="PEPTIDASE_C56_PFPI"/>
    <property type="match status" value="1"/>
</dbReference>
<accession>A0AAE1AX78</accession>
<gene>
    <name evidence="3" type="ORF">RRG08_028514</name>
</gene>
<evidence type="ECO:0000256" key="1">
    <source>
        <dbReference type="ARBA" id="ARBA00008542"/>
    </source>
</evidence>
<dbReference type="PANTHER" id="PTHR42733:SF13">
    <property type="entry name" value="DJ-1_PFPI DOMAIN-CONTAINING PROTEIN"/>
    <property type="match status" value="1"/>
</dbReference>
<dbReference type="AlphaFoldDB" id="A0AAE1AX78"/>
<dbReference type="InterPro" id="IPR029062">
    <property type="entry name" value="Class_I_gatase-like"/>
</dbReference>
<evidence type="ECO:0000313" key="4">
    <source>
        <dbReference type="Proteomes" id="UP001283361"/>
    </source>
</evidence>
<dbReference type="EMBL" id="JAWDGP010001000">
    <property type="protein sequence ID" value="KAK3795743.1"/>
    <property type="molecule type" value="Genomic_DNA"/>
</dbReference>
<organism evidence="3 4">
    <name type="scientific">Elysia crispata</name>
    <name type="common">lettuce slug</name>
    <dbReference type="NCBI Taxonomy" id="231223"/>
    <lineage>
        <taxon>Eukaryota</taxon>
        <taxon>Metazoa</taxon>
        <taxon>Spiralia</taxon>
        <taxon>Lophotrochozoa</taxon>
        <taxon>Mollusca</taxon>
        <taxon>Gastropoda</taxon>
        <taxon>Heterobranchia</taxon>
        <taxon>Euthyneura</taxon>
        <taxon>Panpulmonata</taxon>
        <taxon>Sacoglossa</taxon>
        <taxon>Placobranchoidea</taxon>
        <taxon>Plakobranchidae</taxon>
        <taxon>Elysia</taxon>
    </lineage>
</organism>
<sequence length="170" mass="18880">MAKKVGILVEYDFEDAELVYPYYRFQEAGFNTVLIGPKGGTQYKGKHGYPVISDVSSSDISAQDLVALIMPGGWAPDRLRRDKKLVQLVKDMDAQEKTLAAICHGPWMLCSAKIIKGRHVTSFVAIKDDIENAGGIFKNEPVVVDKNIITSRAPRDLPVFCKAILKQIQE</sequence>
<dbReference type="Proteomes" id="UP001283361">
    <property type="component" value="Unassembled WGS sequence"/>
</dbReference>
<name>A0AAE1AX78_9GAST</name>
<keyword evidence="4" id="KW-1185">Reference proteome</keyword>
<dbReference type="PANTHER" id="PTHR42733">
    <property type="entry name" value="DJ-1 PROTEIN"/>
    <property type="match status" value="1"/>
</dbReference>